<evidence type="ECO:0000256" key="3">
    <source>
        <dbReference type="ARBA" id="ARBA00022801"/>
    </source>
</evidence>
<dbReference type="Pfam" id="PF00270">
    <property type="entry name" value="DEAD"/>
    <property type="match status" value="1"/>
</dbReference>
<keyword evidence="8" id="KW-1185">Reference proteome</keyword>
<protein>
    <recommendedName>
        <fullName evidence="6">Helicase ATP-binding domain-containing protein</fullName>
    </recommendedName>
</protein>
<keyword evidence="4" id="KW-0269">Exonuclease</keyword>
<dbReference type="SUPFAM" id="SSF53098">
    <property type="entry name" value="Ribonuclease H-like"/>
    <property type="match status" value="1"/>
</dbReference>
<dbReference type="AlphaFoldDB" id="A0A2A6RH83"/>
<proteinExistence type="predicted"/>
<evidence type="ECO:0000256" key="1">
    <source>
        <dbReference type="ARBA" id="ARBA00022722"/>
    </source>
</evidence>
<dbReference type="InterPro" id="IPR011545">
    <property type="entry name" value="DEAD/DEAH_box_helicase_dom"/>
</dbReference>
<evidence type="ECO:0000256" key="5">
    <source>
        <dbReference type="ARBA" id="ARBA00022840"/>
    </source>
</evidence>
<dbReference type="InterPro" id="IPR014013">
    <property type="entry name" value="Helic_SF1/SF2_ATP-bd_DinG/Rad3"/>
</dbReference>
<dbReference type="SMART" id="SM00479">
    <property type="entry name" value="EXOIII"/>
    <property type="match status" value="1"/>
</dbReference>
<dbReference type="PANTHER" id="PTHR30231">
    <property type="entry name" value="DNA POLYMERASE III SUBUNIT EPSILON"/>
    <property type="match status" value="1"/>
</dbReference>
<dbReference type="InterPro" id="IPR012337">
    <property type="entry name" value="RNaseH-like_sf"/>
</dbReference>
<dbReference type="PROSITE" id="PS51193">
    <property type="entry name" value="HELICASE_ATP_BIND_2"/>
    <property type="match status" value="1"/>
</dbReference>
<dbReference type="Pfam" id="PF00929">
    <property type="entry name" value="RNase_T"/>
    <property type="match status" value="1"/>
</dbReference>
<sequence length="629" mass="69550">MSASATPLNQRIQRMFLEREGVPIALLELQRLLRRQGYPVDLKRLRALLTADLYMALADDRFVLRDHLQAAEEPEQNHALFLVNLPLALETYVVLDLETTGLHPEDDQIIQVAALQVVAGQPTALRSWYVQAPAERLTPALQRALYLDQSQVAAIVAAAPLDLVWPEVCEFLAGHALVIHNARFDTQFLLAHAPRFPNPVVDALELAYLVAPEAPRHNLGELAAHLGIDIDHLPPLPPPQGGAVALLDHLMAQGGLRPRASQRTMVERVEAALAADHALLIEVPTGTGKTLAYLLPAALAAVRTQRRIALATAFKNLQDQLRSEVERLQRMVPFTAQLLKGAASYLCLRALHEAISAAATDSAERRFALAFLATWAGFEATLDELPYWLRREIHAMSQLEREVAVDLATCTAARCPFYVPCHYYQAYRRGAEADLLLINQSLWLTAPSLMPAYDALVIDEAHNLEAMATGALTEEVGERSLRHALLRLTTPGTRRGALQALLDQRPPDDLRTAIHQARRMVGQSLKLLVELRETLATFVAGCDERLRPAEGVALRLTAAPARVYPTRWPQVQQALDQLWQVYLNPLALVLDGIDHAVDDREGSAASSLHRVCSQQDFVTAGRSYGRQKD</sequence>
<feature type="domain" description="Helicase ATP-binding" evidence="6">
    <location>
        <begin position="248"/>
        <end position="522"/>
    </location>
</feature>
<dbReference type="RefSeq" id="WP_097644874.1">
    <property type="nucleotide sequence ID" value="NZ_NQWI01000076.1"/>
</dbReference>
<dbReference type="Gene3D" id="3.40.50.300">
    <property type="entry name" value="P-loop containing nucleotide triphosphate hydrolases"/>
    <property type="match status" value="1"/>
</dbReference>
<dbReference type="GO" id="GO:0008408">
    <property type="term" value="F:3'-5' exonuclease activity"/>
    <property type="evidence" value="ECO:0007669"/>
    <property type="project" value="TreeGrafter"/>
</dbReference>
<dbReference type="PANTHER" id="PTHR30231:SF4">
    <property type="entry name" value="PROTEIN NEN2"/>
    <property type="match status" value="1"/>
</dbReference>
<dbReference type="SUPFAM" id="SSF52540">
    <property type="entry name" value="P-loop containing nucleoside triphosphate hydrolases"/>
    <property type="match status" value="1"/>
</dbReference>
<keyword evidence="5" id="KW-0067">ATP-binding</keyword>
<reference evidence="8" key="1">
    <citation type="submission" date="2017-08" db="EMBL/GenBank/DDBJ databases">
        <authorList>
            <person name="Grouzdev D.S."/>
            <person name="Gaisin V.A."/>
            <person name="Rysina M.S."/>
            <person name="Gorlenko V.M."/>
        </authorList>
    </citation>
    <scope>NUCLEOTIDE SEQUENCE [LARGE SCALE GENOMIC DNA]</scope>
    <source>
        <strain evidence="8">Kir15-3F</strain>
    </source>
</reference>
<dbReference type="OrthoDB" id="9803913at2"/>
<dbReference type="Gene3D" id="3.30.420.10">
    <property type="entry name" value="Ribonuclease H-like superfamily/Ribonuclease H"/>
    <property type="match status" value="1"/>
</dbReference>
<evidence type="ECO:0000259" key="6">
    <source>
        <dbReference type="PROSITE" id="PS51193"/>
    </source>
</evidence>
<dbReference type="InterPro" id="IPR036397">
    <property type="entry name" value="RNaseH_sf"/>
</dbReference>
<dbReference type="EMBL" id="NQWI01000076">
    <property type="protein sequence ID" value="PDW02293.1"/>
    <property type="molecule type" value="Genomic_DNA"/>
</dbReference>
<name>A0A2A6RH83_9CHLR</name>
<gene>
    <name evidence="7" type="ORF">CJ255_14790</name>
</gene>
<keyword evidence="3" id="KW-0378">Hydrolase</keyword>
<evidence type="ECO:0000256" key="4">
    <source>
        <dbReference type="ARBA" id="ARBA00022839"/>
    </source>
</evidence>
<dbReference type="Proteomes" id="UP000220527">
    <property type="component" value="Unassembled WGS sequence"/>
</dbReference>
<comment type="caution">
    <text evidence="7">The sequence shown here is derived from an EMBL/GenBank/DDBJ whole genome shotgun (WGS) entry which is preliminary data.</text>
</comment>
<evidence type="ECO:0000256" key="2">
    <source>
        <dbReference type="ARBA" id="ARBA00022741"/>
    </source>
</evidence>
<evidence type="ECO:0000313" key="7">
    <source>
        <dbReference type="EMBL" id="PDW02293.1"/>
    </source>
</evidence>
<dbReference type="InterPro" id="IPR027417">
    <property type="entry name" value="P-loop_NTPase"/>
</dbReference>
<keyword evidence="1" id="KW-0540">Nuclease</keyword>
<organism evidence="7 8">
    <name type="scientific">Candidatus Viridilinea mediisalina</name>
    <dbReference type="NCBI Taxonomy" id="2024553"/>
    <lineage>
        <taxon>Bacteria</taxon>
        <taxon>Bacillati</taxon>
        <taxon>Chloroflexota</taxon>
        <taxon>Chloroflexia</taxon>
        <taxon>Chloroflexales</taxon>
        <taxon>Chloroflexineae</taxon>
        <taxon>Oscillochloridaceae</taxon>
        <taxon>Candidatus Viridilinea</taxon>
    </lineage>
</organism>
<keyword evidence="2" id="KW-0547">Nucleotide-binding</keyword>
<dbReference type="GO" id="GO:0003676">
    <property type="term" value="F:nucleic acid binding"/>
    <property type="evidence" value="ECO:0007669"/>
    <property type="project" value="InterPro"/>
</dbReference>
<accession>A0A2A6RH83</accession>
<dbReference type="GO" id="GO:0005524">
    <property type="term" value="F:ATP binding"/>
    <property type="evidence" value="ECO:0007669"/>
    <property type="project" value="UniProtKB-KW"/>
</dbReference>
<evidence type="ECO:0000313" key="8">
    <source>
        <dbReference type="Proteomes" id="UP000220527"/>
    </source>
</evidence>
<dbReference type="InterPro" id="IPR013520">
    <property type="entry name" value="Ribonucl_H"/>
</dbReference>
<dbReference type="CDD" id="cd06127">
    <property type="entry name" value="DEDDh"/>
    <property type="match status" value="1"/>
</dbReference>